<comment type="catalytic activity">
    <reaction evidence="11">
        <text>8-oxo-GTP + H2O = 8-oxo-GMP + diphosphate + H(+)</text>
        <dbReference type="Rhea" id="RHEA:67616"/>
        <dbReference type="ChEBI" id="CHEBI:15377"/>
        <dbReference type="ChEBI" id="CHEBI:15378"/>
        <dbReference type="ChEBI" id="CHEBI:33019"/>
        <dbReference type="ChEBI" id="CHEBI:143553"/>
        <dbReference type="ChEBI" id="CHEBI:145694"/>
    </reaction>
</comment>
<dbReference type="InterPro" id="IPR000086">
    <property type="entry name" value="NUDIX_hydrolase_dom"/>
</dbReference>
<evidence type="ECO:0000256" key="5">
    <source>
        <dbReference type="ARBA" id="ARBA00022723"/>
    </source>
</evidence>
<comment type="similarity">
    <text evidence="2">Belongs to the Nudix hydrolase family.</text>
</comment>
<evidence type="ECO:0000256" key="2">
    <source>
        <dbReference type="ARBA" id="ARBA00005582"/>
    </source>
</evidence>
<proteinExistence type="inferred from homology"/>
<evidence type="ECO:0000256" key="12">
    <source>
        <dbReference type="ARBA" id="ARBA00038905"/>
    </source>
</evidence>
<dbReference type="SUPFAM" id="SSF55811">
    <property type="entry name" value="Nudix"/>
    <property type="match status" value="1"/>
</dbReference>
<dbReference type="GO" id="GO:0046872">
    <property type="term" value="F:metal ion binding"/>
    <property type="evidence" value="ECO:0007669"/>
    <property type="project" value="UniProtKB-KW"/>
</dbReference>
<feature type="binding site" evidence="17">
    <location>
        <position position="120"/>
    </location>
    <ligand>
        <name>8-oxo-dGTP</name>
        <dbReference type="ChEBI" id="CHEBI:77896"/>
    </ligand>
</feature>
<protein>
    <recommendedName>
        <fullName evidence="13">8-oxo-dGTP diphosphatase</fullName>
        <ecNumber evidence="12">3.6.1.55</ecNumber>
    </recommendedName>
    <alternativeName>
        <fullName evidence="16">7,8-dihydro-8-oxoguanine-triphosphatase</fullName>
    </alternativeName>
    <alternativeName>
        <fullName evidence="15">Mutator protein MutT</fullName>
    </alternativeName>
    <alternativeName>
        <fullName evidence="14">dGTP pyrophosphohydrolase</fullName>
    </alternativeName>
</protein>
<dbReference type="Pfam" id="PF14815">
    <property type="entry name" value="NUDIX_4"/>
    <property type="match status" value="1"/>
</dbReference>
<dbReference type="PRINTS" id="PR00502">
    <property type="entry name" value="NUDIXFAMILY"/>
</dbReference>
<feature type="binding site" evidence="17">
    <location>
        <begin position="35"/>
        <end position="38"/>
    </location>
    <ligand>
        <name>8-oxo-dGTP</name>
        <dbReference type="ChEBI" id="CHEBI:77896"/>
    </ligand>
</feature>
<dbReference type="PANTHER" id="PTHR47707:SF1">
    <property type="entry name" value="NUDIX HYDROLASE FAMILY PROTEIN"/>
    <property type="match status" value="1"/>
</dbReference>
<dbReference type="PROSITE" id="PS51462">
    <property type="entry name" value="NUDIX"/>
    <property type="match status" value="1"/>
</dbReference>
<dbReference type="NCBIfam" id="TIGR00586">
    <property type="entry name" value="mutt"/>
    <property type="match status" value="1"/>
</dbReference>
<evidence type="ECO:0000256" key="14">
    <source>
        <dbReference type="ARBA" id="ARBA00041592"/>
    </source>
</evidence>
<evidence type="ECO:0000256" key="10">
    <source>
        <dbReference type="ARBA" id="ARBA00035861"/>
    </source>
</evidence>
<dbReference type="FunFam" id="3.90.79.10:FF:000014">
    <property type="entry name" value="8-oxo-dGTP diphosphatase MutT"/>
    <property type="match status" value="1"/>
</dbReference>
<dbReference type="PROSITE" id="PS00893">
    <property type="entry name" value="NUDIX_BOX"/>
    <property type="match status" value="1"/>
</dbReference>
<dbReference type="CDD" id="cd03425">
    <property type="entry name" value="NUDIX_MutT_NudA_like"/>
    <property type="match status" value="1"/>
</dbReference>
<dbReference type="GO" id="GO:0006281">
    <property type="term" value="P:DNA repair"/>
    <property type="evidence" value="ECO:0007669"/>
    <property type="project" value="UniProtKB-KW"/>
</dbReference>
<dbReference type="EMBL" id="DRGM01000136">
    <property type="protein sequence ID" value="HEA17386.1"/>
    <property type="molecule type" value="Genomic_DNA"/>
</dbReference>
<evidence type="ECO:0000256" key="18">
    <source>
        <dbReference type="PIRSR" id="PIRSR603561-2"/>
    </source>
</evidence>
<accession>A0A7V1CZX1</accession>
<evidence type="ECO:0000256" key="16">
    <source>
        <dbReference type="ARBA" id="ARBA00042798"/>
    </source>
</evidence>
<dbReference type="AlphaFoldDB" id="A0A7V1CZX1"/>
<evidence type="ECO:0000256" key="6">
    <source>
        <dbReference type="ARBA" id="ARBA00022763"/>
    </source>
</evidence>
<keyword evidence="5 18" id="KW-0479">Metal-binding</keyword>
<name>A0A7V1CZX1_9GAMM</name>
<dbReference type="InterPro" id="IPR020084">
    <property type="entry name" value="NUDIX_hydrolase_CS"/>
</dbReference>
<keyword evidence="3" id="KW-0515">Mutator protein</keyword>
<feature type="binding site" evidence="18">
    <location>
        <position position="58"/>
    </location>
    <ligand>
        <name>Mg(2+)</name>
        <dbReference type="ChEBI" id="CHEBI:18420"/>
    </ligand>
</feature>
<dbReference type="InterPro" id="IPR029119">
    <property type="entry name" value="MutY_C"/>
</dbReference>
<reference evidence="20" key="1">
    <citation type="journal article" date="2020" name="mSystems">
        <title>Genome- and Community-Level Interaction Insights into Carbon Utilization and Element Cycling Functions of Hydrothermarchaeota in Hydrothermal Sediment.</title>
        <authorList>
            <person name="Zhou Z."/>
            <person name="Liu Y."/>
            <person name="Xu W."/>
            <person name="Pan J."/>
            <person name="Luo Z.H."/>
            <person name="Li M."/>
        </authorList>
    </citation>
    <scope>NUCLEOTIDE SEQUENCE [LARGE SCALE GENOMIC DNA]</scope>
    <source>
        <strain evidence="20">HyVt-346</strain>
    </source>
</reference>
<sequence>MTKKIVHVAVGVIKADNTLFICKRPDDKHQGGLWEFPGGKVEAGETVFAALKRELQEEVGLTINSSSELMVIEHDYGDKCVKLDVHLVTDFTGQAHGAEGQQSAWVAIAHLDEYNFPAANVEIIEKIKTQC</sequence>
<dbReference type="GO" id="GO:0035539">
    <property type="term" value="F:8-oxo-7,8-dihydrodeoxyguanosine triphosphate pyrophosphatase activity"/>
    <property type="evidence" value="ECO:0007669"/>
    <property type="project" value="UniProtKB-EC"/>
</dbReference>
<evidence type="ECO:0000256" key="11">
    <source>
        <dbReference type="ARBA" id="ARBA00036904"/>
    </source>
</evidence>
<dbReference type="InterPro" id="IPR015797">
    <property type="entry name" value="NUDIX_hydrolase-like_dom_sf"/>
</dbReference>
<evidence type="ECO:0000256" key="4">
    <source>
        <dbReference type="ARBA" id="ARBA00022705"/>
    </source>
</evidence>
<dbReference type="GO" id="GO:0044715">
    <property type="term" value="F:8-oxo-dGDP phosphatase activity"/>
    <property type="evidence" value="ECO:0007669"/>
    <property type="project" value="TreeGrafter"/>
</dbReference>
<evidence type="ECO:0000256" key="1">
    <source>
        <dbReference type="ARBA" id="ARBA00001946"/>
    </source>
</evidence>
<keyword evidence="8 18" id="KW-0460">Magnesium</keyword>
<dbReference type="PANTHER" id="PTHR47707">
    <property type="entry name" value="8-OXO-DGTP DIPHOSPHATASE"/>
    <property type="match status" value="1"/>
</dbReference>
<evidence type="ECO:0000256" key="3">
    <source>
        <dbReference type="ARBA" id="ARBA00022457"/>
    </source>
</evidence>
<dbReference type="RefSeq" id="WP_304182764.1">
    <property type="nucleotide sequence ID" value="NZ_DRGM01000136.1"/>
</dbReference>
<keyword evidence="7" id="KW-0378">Hydrolase</keyword>
<comment type="caution">
    <text evidence="20">The sequence shown here is derived from an EMBL/GenBank/DDBJ whole genome shotgun (WGS) entry which is preliminary data.</text>
</comment>
<keyword evidence="6" id="KW-0227">DNA damage</keyword>
<dbReference type="InterPro" id="IPR020476">
    <property type="entry name" value="Nudix_hydrolase"/>
</dbReference>
<dbReference type="GO" id="GO:0006260">
    <property type="term" value="P:DNA replication"/>
    <property type="evidence" value="ECO:0007669"/>
    <property type="project" value="UniProtKB-KW"/>
</dbReference>
<gene>
    <name evidence="20" type="primary">mutT</name>
    <name evidence="20" type="ORF">ENH88_13245</name>
</gene>
<dbReference type="Gene3D" id="3.90.79.10">
    <property type="entry name" value="Nucleoside Triphosphate Pyrophosphohydrolase"/>
    <property type="match status" value="1"/>
</dbReference>
<dbReference type="Proteomes" id="UP000886188">
    <property type="component" value="Unassembled WGS sequence"/>
</dbReference>
<evidence type="ECO:0000256" key="13">
    <source>
        <dbReference type="ARBA" id="ARBA00040794"/>
    </source>
</evidence>
<keyword evidence="4" id="KW-0235">DNA replication</keyword>
<organism evidence="20">
    <name type="scientific">Pseudoalteromonas prydzensis</name>
    <dbReference type="NCBI Taxonomy" id="182141"/>
    <lineage>
        <taxon>Bacteria</taxon>
        <taxon>Pseudomonadati</taxon>
        <taxon>Pseudomonadota</taxon>
        <taxon>Gammaproteobacteria</taxon>
        <taxon>Alteromonadales</taxon>
        <taxon>Pseudoalteromonadaceae</taxon>
        <taxon>Pseudoalteromonas</taxon>
    </lineage>
</organism>
<comment type="catalytic activity">
    <reaction evidence="10">
        <text>8-oxo-dGTP + H2O = 8-oxo-dGMP + diphosphate + H(+)</text>
        <dbReference type="Rhea" id="RHEA:31575"/>
        <dbReference type="ChEBI" id="CHEBI:15377"/>
        <dbReference type="ChEBI" id="CHEBI:15378"/>
        <dbReference type="ChEBI" id="CHEBI:33019"/>
        <dbReference type="ChEBI" id="CHEBI:63224"/>
        <dbReference type="ChEBI" id="CHEBI:77896"/>
        <dbReference type="EC" id="3.6.1.55"/>
    </reaction>
</comment>
<evidence type="ECO:0000259" key="19">
    <source>
        <dbReference type="PROSITE" id="PS51462"/>
    </source>
</evidence>
<evidence type="ECO:0000256" key="17">
    <source>
        <dbReference type="PIRSR" id="PIRSR603561-1"/>
    </source>
</evidence>
<dbReference type="InterPro" id="IPR047127">
    <property type="entry name" value="MutT-like"/>
</dbReference>
<evidence type="ECO:0000256" key="7">
    <source>
        <dbReference type="ARBA" id="ARBA00022801"/>
    </source>
</evidence>
<feature type="binding site" evidence="18">
    <location>
        <position position="38"/>
    </location>
    <ligand>
        <name>Mg(2+)</name>
        <dbReference type="ChEBI" id="CHEBI:18420"/>
    </ligand>
</feature>
<dbReference type="GO" id="GO:0008413">
    <property type="term" value="F:8-oxo-7,8-dihydroguanosine triphosphate pyrophosphatase activity"/>
    <property type="evidence" value="ECO:0007669"/>
    <property type="project" value="InterPro"/>
</dbReference>
<dbReference type="GO" id="GO:0044716">
    <property type="term" value="F:8-oxo-GDP phosphatase activity"/>
    <property type="evidence" value="ECO:0007669"/>
    <property type="project" value="TreeGrafter"/>
</dbReference>
<dbReference type="EC" id="3.6.1.55" evidence="12"/>
<feature type="binding site" evidence="17">
    <location>
        <position position="24"/>
    </location>
    <ligand>
        <name>8-oxo-dGTP</name>
        <dbReference type="ChEBI" id="CHEBI:77896"/>
    </ligand>
</feature>
<dbReference type="InterPro" id="IPR003561">
    <property type="entry name" value="Mutator_MutT"/>
</dbReference>
<evidence type="ECO:0000256" key="15">
    <source>
        <dbReference type="ARBA" id="ARBA00041979"/>
    </source>
</evidence>
<keyword evidence="9" id="KW-0234">DNA repair</keyword>
<evidence type="ECO:0000256" key="9">
    <source>
        <dbReference type="ARBA" id="ARBA00023204"/>
    </source>
</evidence>
<comment type="cofactor">
    <cofactor evidence="1 18">
        <name>Mg(2+)</name>
        <dbReference type="ChEBI" id="CHEBI:18420"/>
    </cofactor>
</comment>
<feature type="binding site" evidence="17">
    <location>
        <position position="29"/>
    </location>
    <ligand>
        <name>8-oxo-dGTP</name>
        <dbReference type="ChEBI" id="CHEBI:77896"/>
    </ligand>
</feature>
<feature type="domain" description="Nudix hydrolase" evidence="19">
    <location>
        <begin position="3"/>
        <end position="129"/>
    </location>
</feature>
<evidence type="ECO:0000313" key="20">
    <source>
        <dbReference type="EMBL" id="HEA17386.1"/>
    </source>
</evidence>
<evidence type="ECO:0000256" key="8">
    <source>
        <dbReference type="ARBA" id="ARBA00022842"/>
    </source>
</evidence>